<proteinExistence type="predicted"/>
<dbReference type="EMBL" id="PYHP01000078">
    <property type="protein sequence ID" value="PUA35786.1"/>
    <property type="molecule type" value="Genomic_DNA"/>
</dbReference>
<dbReference type="InterPro" id="IPR051678">
    <property type="entry name" value="AGP_Transferase"/>
</dbReference>
<dbReference type="Gene3D" id="3.90.1200.10">
    <property type="match status" value="1"/>
</dbReference>
<reference evidence="2 3" key="1">
    <citation type="submission" date="2018-03" db="EMBL/GenBank/DDBJ databases">
        <title>Genome sequence of Paenibacillus elgii strain AC13 an antimicrobial compound producing bacteria.</title>
        <authorList>
            <person name="Kurokawa A.S."/>
            <person name="Araujo J.F."/>
            <person name="Costa R.A."/>
            <person name="Ortega D.B."/>
            <person name="Pires A.S."/>
            <person name="Pappas G.J.Jr."/>
            <person name="Franco O.L."/>
            <person name="Barreto C."/>
            <person name="Magalhaes B.S."/>
            <person name="Kruger R.H."/>
        </authorList>
    </citation>
    <scope>NUCLEOTIDE SEQUENCE [LARGE SCALE GENOMIC DNA]</scope>
    <source>
        <strain evidence="2 3">AC13</strain>
    </source>
</reference>
<dbReference type="PANTHER" id="PTHR21310">
    <property type="entry name" value="AMINOGLYCOSIDE PHOSPHOTRANSFERASE-RELATED-RELATED"/>
    <property type="match status" value="1"/>
</dbReference>
<dbReference type="InterPro" id="IPR002575">
    <property type="entry name" value="Aminoglycoside_PTrfase"/>
</dbReference>
<dbReference type="InterPro" id="IPR011009">
    <property type="entry name" value="Kinase-like_dom_sf"/>
</dbReference>
<dbReference type="Gene3D" id="3.30.200.20">
    <property type="entry name" value="Phosphorylase Kinase, domain 1"/>
    <property type="match status" value="1"/>
</dbReference>
<comment type="caution">
    <text evidence="2">The sequence shown here is derived from an EMBL/GenBank/DDBJ whole genome shotgun (WGS) entry which is preliminary data.</text>
</comment>
<organism evidence="2 3">
    <name type="scientific">Paenibacillus elgii</name>
    <dbReference type="NCBI Taxonomy" id="189691"/>
    <lineage>
        <taxon>Bacteria</taxon>
        <taxon>Bacillati</taxon>
        <taxon>Bacillota</taxon>
        <taxon>Bacilli</taxon>
        <taxon>Bacillales</taxon>
        <taxon>Paenibacillaceae</taxon>
        <taxon>Paenibacillus</taxon>
    </lineage>
</organism>
<dbReference type="PANTHER" id="PTHR21310:SF15">
    <property type="entry name" value="AMINOGLYCOSIDE PHOSPHOTRANSFERASE DOMAIN-CONTAINING PROTEIN"/>
    <property type="match status" value="1"/>
</dbReference>
<dbReference type="Pfam" id="PF01636">
    <property type="entry name" value="APH"/>
    <property type="match status" value="1"/>
</dbReference>
<accession>A0A2T6FV44</accession>
<feature type="domain" description="Aminoglycoside phosphotransferase" evidence="1">
    <location>
        <begin position="26"/>
        <end position="248"/>
    </location>
</feature>
<dbReference type="Proteomes" id="UP000244184">
    <property type="component" value="Unassembled WGS sequence"/>
</dbReference>
<evidence type="ECO:0000313" key="3">
    <source>
        <dbReference type="Proteomes" id="UP000244184"/>
    </source>
</evidence>
<dbReference type="SUPFAM" id="SSF56112">
    <property type="entry name" value="Protein kinase-like (PK-like)"/>
    <property type="match status" value="1"/>
</dbReference>
<protein>
    <recommendedName>
        <fullName evidence="1">Aminoglycoside phosphotransferase domain-containing protein</fullName>
    </recommendedName>
</protein>
<gene>
    <name evidence="2" type="ORF">C8Z91_29440</name>
</gene>
<evidence type="ECO:0000259" key="1">
    <source>
        <dbReference type="Pfam" id="PF01636"/>
    </source>
</evidence>
<dbReference type="RefSeq" id="WP_108534400.1">
    <property type="nucleotide sequence ID" value="NZ_PYHP01000078.1"/>
</dbReference>
<dbReference type="AlphaFoldDB" id="A0A2T6FV44"/>
<name>A0A2T6FV44_9BACL</name>
<sequence length="297" mass="34674">MLTMESYIHYIRQKHPEITRDFPIHVITEGSANIVLKVEGNEPWIFRIPREDNPAAALKMKREQILLTELKGKVPFIPQIACFSEHPIQYIGYPWIPGRQLFPPFFAEIPLMDKEILAKDLARFLSVLHEFPASSFFPAEETKSSSMKENWTNYLVSIRHYVFPYLNDFQKEWTLQLFHTFLSNERHFVFSPCLINGDLKPEHILVNERTYRLSGIIDPGLMIGDPALDFGYLGLGRPFQDMLLKHYAGFQDETFQTRISFYEKTIPFYGLRYGIIYNHHKAFSDSVQLLNEVIAGH</sequence>
<evidence type="ECO:0000313" key="2">
    <source>
        <dbReference type="EMBL" id="PUA35786.1"/>
    </source>
</evidence>